<dbReference type="GO" id="GO:0005615">
    <property type="term" value="C:extracellular space"/>
    <property type="evidence" value="ECO:0007669"/>
    <property type="project" value="TreeGrafter"/>
</dbReference>
<dbReference type="SUPFAM" id="SSF53474">
    <property type="entry name" value="alpha/beta-Hydrolases"/>
    <property type="match status" value="1"/>
</dbReference>
<dbReference type="WormBase" id="SRAE_0000000100">
    <property type="protein sequence ID" value="SRP06019"/>
    <property type="gene ID" value="WBGene00255737"/>
</dbReference>
<dbReference type="OMA" id="RENPANF"/>
<name>A0A090MRL1_STRRB</name>
<feature type="chain" id="PRO_5015031262" evidence="5">
    <location>
        <begin position="17"/>
        <end position="568"/>
    </location>
</feature>
<dbReference type="InterPro" id="IPR050654">
    <property type="entry name" value="AChE-related_enzymes"/>
</dbReference>
<reference evidence="9" key="3">
    <citation type="submission" date="2020-12" db="UniProtKB">
        <authorList>
            <consortium name="WormBaseParasite"/>
        </authorList>
    </citation>
    <scope>IDENTIFICATION</scope>
</reference>
<reference evidence="7" key="2">
    <citation type="submission" date="2014-09" db="EMBL/GenBank/DDBJ databases">
        <authorList>
            <person name="Aslett A.Martin."/>
        </authorList>
    </citation>
    <scope>NUCLEOTIDE SEQUENCE</scope>
    <source>
        <strain evidence="7">ED321 Heterogonic</strain>
    </source>
</reference>
<dbReference type="InterPro" id="IPR000997">
    <property type="entry name" value="Cholinesterase"/>
</dbReference>
<dbReference type="GO" id="GO:0003990">
    <property type="term" value="F:acetylcholinesterase activity"/>
    <property type="evidence" value="ECO:0007669"/>
    <property type="project" value="TreeGrafter"/>
</dbReference>
<proteinExistence type="inferred from homology"/>
<keyword evidence="4" id="KW-1015">Disulfide bond</keyword>
<keyword evidence="3" id="KW-0378">Hydrolase</keyword>
<dbReference type="WBParaSite" id="SRAE_0000000100.1">
    <property type="protein sequence ID" value="SRAE_0000000100.1"/>
    <property type="gene ID" value="WBGene00255737"/>
</dbReference>
<evidence type="ECO:0000313" key="10">
    <source>
        <dbReference type="WormBase" id="SRAE_0000000100"/>
    </source>
</evidence>
<accession>A0A090MRL1</accession>
<dbReference type="Proteomes" id="UP000035682">
    <property type="component" value="Unplaced"/>
</dbReference>
<evidence type="ECO:0000256" key="4">
    <source>
        <dbReference type="ARBA" id="ARBA00023157"/>
    </source>
</evidence>
<dbReference type="EMBL" id="LN609405">
    <property type="protein sequence ID" value="CEF60868.1"/>
    <property type="molecule type" value="Genomic_DNA"/>
</dbReference>
<evidence type="ECO:0000259" key="6">
    <source>
        <dbReference type="Pfam" id="PF00135"/>
    </source>
</evidence>
<dbReference type="PANTHER" id="PTHR43918:SF15">
    <property type="entry name" value="CARBOXYLIC ESTER HYDROLASE"/>
    <property type="match status" value="1"/>
</dbReference>
<feature type="domain" description="Carboxylesterase type B" evidence="6">
    <location>
        <begin position="20"/>
        <end position="538"/>
    </location>
</feature>
<keyword evidence="5" id="KW-0732">Signal</keyword>
<gene>
    <name evidence="7 9 10" type="ORF">SRAE_0000000100</name>
</gene>
<dbReference type="ESTHER" id="strrb-a0a090mrl1">
    <property type="family name" value="Cholinesterase-like"/>
</dbReference>
<dbReference type="CTD" id="36373235"/>
<dbReference type="PRINTS" id="PR00878">
    <property type="entry name" value="CHOLNESTRASE"/>
</dbReference>
<keyword evidence="2" id="KW-0719">Serine esterase</keyword>
<evidence type="ECO:0000256" key="3">
    <source>
        <dbReference type="ARBA" id="ARBA00022801"/>
    </source>
</evidence>
<evidence type="ECO:0000313" key="7">
    <source>
        <dbReference type="EMBL" id="CEF60868.1"/>
    </source>
</evidence>
<dbReference type="RefSeq" id="XP_024500077.1">
    <property type="nucleotide sequence ID" value="XM_024645834.1"/>
</dbReference>
<dbReference type="InterPro" id="IPR029058">
    <property type="entry name" value="AB_hydrolase_fold"/>
</dbReference>
<evidence type="ECO:0000313" key="8">
    <source>
        <dbReference type="Proteomes" id="UP000035682"/>
    </source>
</evidence>
<sequence length="568" mass="65725">MNLLLLICIIPFYVICHDVEIVNVDFGLMKGKKFVIDNKNVTAFYGVPYSRLVIGRRKFFPPIYLFDKYWDEEVYDATFRRNGCYQDSRPLPFPYFEWLYPHSMAEHCLHLNIWKPPSPNGGVLVFIFSHDLLRGSAYIGIHNGAYLAVKTGLIVVNINFRLGFHGFSYLGENGKYIKGNMGLLDQQYALKWIYENIEKFGGNKNTITLFGHGMGGALASAHLYSEESSRYFSNMYISSGSIRNVWAFQSRSVVEETTKKVAYRVNCTGDDEQLFECLKKASPYKIETATTEVLKSGNLPFKYGINIIETDELFFNGSLIEKIRKNQMKQRFNLIIGKSMNEGSFHLSSFIDGFEFGCGNVNSNSKLDDNTCKMSKHQFEIFLRSINKHLKLEQYQLEVITKRFVSTSKKNVDYRSAATKIISDLFFNYELEKFALDMSTNDIAKKVYFYEFSRISTADRKSWPEWMLPLYGSELQYIFGLPFRLPSIYSKRFIKIEQSVSLRMMAMVNNFVLKGTPGKQFTEFTSKEQKVYIVGDNDFCRDKPRKISNVFPSSLRCIYDYLPKNITI</sequence>
<reference evidence="8" key="1">
    <citation type="submission" date="2014-09" db="EMBL/GenBank/DDBJ databases">
        <authorList>
            <person name="Martin A.A."/>
        </authorList>
    </citation>
    <scope>NUCLEOTIDE SEQUENCE</scope>
    <source>
        <strain evidence="8">ED321</strain>
    </source>
</reference>
<dbReference type="InterPro" id="IPR002018">
    <property type="entry name" value="CarbesteraseB"/>
</dbReference>
<dbReference type="GO" id="GO:0005886">
    <property type="term" value="C:plasma membrane"/>
    <property type="evidence" value="ECO:0007669"/>
    <property type="project" value="TreeGrafter"/>
</dbReference>
<dbReference type="Pfam" id="PF00135">
    <property type="entry name" value="COesterase"/>
    <property type="match status" value="1"/>
</dbReference>
<evidence type="ECO:0000313" key="9">
    <source>
        <dbReference type="WBParaSite" id="SRAE_0000000100.1"/>
    </source>
</evidence>
<dbReference type="Gene3D" id="3.40.50.1820">
    <property type="entry name" value="alpha/beta hydrolase"/>
    <property type="match status" value="1"/>
</dbReference>
<evidence type="ECO:0000256" key="5">
    <source>
        <dbReference type="SAM" id="SignalP"/>
    </source>
</evidence>
<dbReference type="PANTHER" id="PTHR43918">
    <property type="entry name" value="ACETYLCHOLINESTERASE"/>
    <property type="match status" value="1"/>
</dbReference>
<evidence type="ECO:0000256" key="1">
    <source>
        <dbReference type="ARBA" id="ARBA00005964"/>
    </source>
</evidence>
<evidence type="ECO:0000256" key="2">
    <source>
        <dbReference type="ARBA" id="ARBA00022487"/>
    </source>
</evidence>
<feature type="signal peptide" evidence="5">
    <location>
        <begin position="1"/>
        <end position="16"/>
    </location>
</feature>
<keyword evidence="8" id="KW-1185">Reference proteome</keyword>
<dbReference type="GO" id="GO:0006581">
    <property type="term" value="P:acetylcholine catabolic process"/>
    <property type="evidence" value="ECO:0007669"/>
    <property type="project" value="TreeGrafter"/>
</dbReference>
<organism evidence="7">
    <name type="scientific">Strongyloides ratti</name>
    <name type="common">Parasitic roundworm</name>
    <dbReference type="NCBI Taxonomy" id="34506"/>
    <lineage>
        <taxon>Eukaryota</taxon>
        <taxon>Metazoa</taxon>
        <taxon>Ecdysozoa</taxon>
        <taxon>Nematoda</taxon>
        <taxon>Chromadorea</taxon>
        <taxon>Rhabditida</taxon>
        <taxon>Tylenchina</taxon>
        <taxon>Panagrolaimomorpha</taxon>
        <taxon>Strongyloidoidea</taxon>
        <taxon>Strongyloididae</taxon>
        <taxon>Strongyloides</taxon>
    </lineage>
</organism>
<dbReference type="AlphaFoldDB" id="A0A090MRL1"/>
<dbReference type="GeneID" id="36373235"/>
<protein>
    <submittedName>
        <fullName evidence="7 9">Acetylcholinesterase</fullName>
    </submittedName>
</protein>
<dbReference type="OrthoDB" id="6846267at2759"/>
<dbReference type="GO" id="GO:0019695">
    <property type="term" value="P:choline metabolic process"/>
    <property type="evidence" value="ECO:0007669"/>
    <property type="project" value="TreeGrafter"/>
</dbReference>
<comment type="similarity">
    <text evidence="1">Belongs to the type-B carboxylesterase/lipase family.</text>
</comment>